<accession>A0ACB7GJR2</accession>
<name>A0ACB7GJR2_MANES</name>
<reference evidence="2" key="1">
    <citation type="journal article" date="2016" name="Nat. Biotechnol.">
        <title>Sequencing wild and cultivated cassava and related species reveals extensive interspecific hybridization and genetic diversity.</title>
        <authorList>
            <person name="Bredeson J.V."/>
            <person name="Lyons J.B."/>
            <person name="Prochnik S.E."/>
            <person name="Wu G.A."/>
            <person name="Ha C.M."/>
            <person name="Edsinger-Gonzales E."/>
            <person name="Grimwood J."/>
            <person name="Schmutz J."/>
            <person name="Rabbi I.Y."/>
            <person name="Egesi C."/>
            <person name="Nauluvula P."/>
            <person name="Lebot V."/>
            <person name="Ndunguru J."/>
            <person name="Mkamilo G."/>
            <person name="Bart R.S."/>
            <person name="Setter T.L."/>
            <person name="Gleadow R.M."/>
            <person name="Kulakow P."/>
            <person name="Ferguson M.E."/>
            <person name="Rounsley S."/>
            <person name="Rokhsar D.S."/>
        </authorList>
    </citation>
    <scope>NUCLEOTIDE SEQUENCE [LARGE SCALE GENOMIC DNA]</scope>
    <source>
        <strain evidence="2">cv. AM560-2</strain>
    </source>
</reference>
<evidence type="ECO:0000313" key="1">
    <source>
        <dbReference type="EMBL" id="KAG8640146.1"/>
    </source>
</evidence>
<evidence type="ECO:0000313" key="2">
    <source>
        <dbReference type="Proteomes" id="UP000091857"/>
    </source>
</evidence>
<organism evidence="1 2">
    <name type="scientific">Manihot esculenta</name>
    <name type="common">Cassava</name>
    <name type="synonym">Jatropha manihot</name>
    <dbReference type="NCBI Taxonomy" id="3983"/>
    <lineage>
        <taxon>Eukaryota</taxon>
        <taxon>Viridiplantae</taxon>
        <taxon>Streptophyta</taxon>
        <taxon>Embryophyta</taxon>
        <taxon>Tracheophyta</taxon>
        <taxon>Spermatophyta</taxon>
        <taxon>Magnoliopsida</taxon>
        <taxon>eudicotyledons</taxon>
        <taxon>Gunneridae</taxon>
        <taxon>Pentapetalae</taxon>
        <taxon>rosids</taxon>
        <taxon>fabids</taxon>
        <taxon>Malpighiales</taxon>
        <taxon>Euphorbiaceae</taxon>
        <taxon>Crotonoideae</taxon>
        <taxon>Manihoteae</taxon>
        <taxon>Manihot</taxon>
    </lineage>
</organism>
<protein>
    <submittedName>
        <fullName evidence="1">Uncharacterized protein</fullName>
    </submittedName>
</protein>
<dbReference type="EMBL" id="CM004399">
    <property type="protein sequence ID" value="KAG8640146.1"/>
    <property type="molecule type" value="Genomic_DNA"/>
</dbReference>
<sequence length="63" mass="7417">MSFSREVVRIVNVDYFFCCADTNPALPRPAPIVIVDQICFFNGRWLWFPLILLFVDKQSRSTY</sequence>
<keyword evidence="2" id="KW-1185">Reference proteome</keyword>
<gene>
    <name evidence="1" type="ORF">MANES_13G028701v8</name>
</gene>
<comment type="caution">
    <text evidence="1">The sequence shown here is derived from an EMBL/GenBank/DDBJ whole genome shotgun (WGS) entry which is preliminary data.</text>
</comment>
<proteinExistence type="predicted"/>
<dbReference type="Proteomes" id="UP000091857">
    <property type="component" value="Chromosome 13"/>
</dbReference>